<dbReference type="FunFam" id="2.40.10.10:FF:000120">
    <property type="entry name" value="Putative serine protease"/>
    <property type="match status" value="1"/>
</dbReference>
<name>T1FNH7_HELRO</name>
<sequence length="287" mass="31360">MKELILLVLCLLFLSHAKPPTWSPNGSCGKSKYHDAGNHPLPTPTIVGGIEARPNEFPWQVSLQTRDGRHFCGGSIINDRWVLTAAHCVQGKKPVGYMVVAGIHKLDTGVNASTVAMHEIESFIVHENFNSNTIENDIALTKVKKSIKMDTNVNAVCAPDSNDQYAFEKAAVSGWGLLKPGSLEGADALRYTTLNTTTNELCTKMHSGYIGNKPAVTVDMICATDNMNDTKTSTCQMDSGGPLVKKEKDGIFRLVGVVSWSLGCAQKYPGVYARVTHFENWILKHIK</sequence>
<keyword evidence="5" id="KW-1015">Disulfide bond</keyword>
<evidence type="ECO:0000313" key="8">
    <source>
        <dbReference type="EMBL" id="ESN95800.1"/>
    </source>
</evidence>
<dbReference type="CTD" id="20210374"/>
<keyword evidence="3" id="KW-0378">Hydrolase</keyword>
<keyword evidence="2 6" id="KW-0732">Signal</keyword>
<evidence type="ECO:0000256" key="3">
    <source>
        <dbReference type="ARBA" id="ARBA00022801"/>
    </source>
</evidence>
<dbReference type="KEGG" id="hro:HELRODRAFT_185960"/>
<proteinExistence type="predicted"/>
<dbReference type="EnsemblMetazoa" id="HelroT185960">
    <property type="protein sequence ID" value="HelroP185960"/>
    <property type="gene ID" value="HelroG185960"/>
</dbReference>
<dbReference type="InParanoid" id="T1FNH7"/>
<keyword evidence="10" id="KW-1185">Reference proteome</keyword>
<evidence type="ECO:0000259" key="7">
    <source>
        <dbReference type="PROSITE" id="PS50240"/>
    </source>
</evidence>
<dbReference type="InterPro" id="IPR009003">
    <property type="entry name" value="Peptidase_S1_PA"/>
</dbReference>
<evidence type="ECO:0000256" key="1">
    <source>
        <dbReference type="ARBA" id="ARBA00022670"/>
    </source>
</evidence>
<dbReference type="Proteomes" id="UP000015101">
    <property type="component" value="Unassembled WGS sequence"/>
</dbReference>
<dbReference type="Gene3D" id="2.40.10.10">
    <property type="entry name" value="Trypsin-like serine proteases"/>
    <property type="match status" value="2"/>
</dbReference>
<dbReference type="CDD" id="cd00190">
    <property type="entry name" value="Tryp_SPc"/>
    <property type="match status" value="1"/>
</dbReference>
<feature type="signal peptide" evidence="6">
    <location>
        <begin position="1"/>
        <end position="17"/>
    </location>
</feature>
<accession>T1FNH7</accession>
<dbReference type="InterPro" id="IPR001254">
    <property type="entry name" value="Trypsin_dom"/>
</dbReference>
<dbReference type="HOGENOM" id="CLU_006842_7_6_1"/>
<dbReference type="STRING" id="6412.T1FNH7"/>
<gene>
    <name evidence="9" type="primary">20210374</name>
    <name evidence="8" type="ORF">HELRODRAFT_185960</name>
</gene>
<dbReference type="InterPro" id="IPR001314">
    <property type="entry name" value="Peptidase_S1A"/>
</dbReference>
<evidence type="ECO:0000256" key="5">
    <source>
        <dbReference type="ARBA" id="ARBA00023157"/>
    </source>
</evidence>
<evidence type="ECO:0000256" key="2">
    <source>
        <dbReference type="ARBA" id="ARBA00022729"/>
    </source>
</evidence>
<reference evidence="10" key="1">
    <citation type="submission" date="2012-12" db="EMBL/GenBank/DDBJ databases">
        <authorList>
            <person name="Hellsten U."/>
            <person name="Grimwood J."/>
            <person name="Chapman J.A."/>
            <person name="Shapiro H."/>
            <person name="Aerts A."/>
            <person name="Otillar R.P."/>
            <person name="Terry A.Y."/>
            <person name="Boore J.L."/>
            <person name="Simakov O."/>
            <person name="Marletaz F."/>
            <person name="Cho S.-J."/>
            <person name="Edsinger-Gonzales E."/>
            <person name="Havlak P."/>
            <person name="Kuo D.-H."/>
            <person name="Larsson T."/>
            <person name="Lv J."/>
            <person name="Arendt D."/>
            <person name="Savage R."/>
            <person name="Osoegawa K."/>
            <person name="de Jong P."/>
            <person name="Lindberg D.R."/>
            <person name="Seaver E.C."/>
            <person name="Weisblat D.A."/>
            <person name="Putnam N.H."/>
            <person name="Grigoriev I.V."/>
            <person name="Rokhsar D.S."/>
        </authorList>
    </citation>
    <scope>NUCLEOTIDE SEQUENCE</scope>
</reference>
<evidence type="ECO:0000313" key="10">
    <source>
        <dbReference type="Proteomes" id="UP000015101"/>
    </source>
</evidence>
<dbReference type="OrthoDB" id="9970815at2759"/>
<evidence type="ECO:0000256" key="4">
    <source>
        <dbReference type="ARBA" id="ARBA00022825"/>
    </source>
</evidence>
<dbReference type="GeneID" id="20210374"/>
<dbReference type="eggNOG" id="KOG3627">
    <property type="taxonomic scope" value="Eukaryota"/>
</dbReference>
<dbReference type="EMBL" id="KB097502">
    <property type="protein sequence ID" value="ESN95800.1"/>
    <property type="molecule type" value="Genomic_DNA"/>
</dbReference>
<protein>
    <recommendedName>
        <fullName evidence="7">Peptidase S1 domain-containing protein</fullName>
    </recommendedName>
</protein>
<dbReference type="PRINTS" id="PR00722">
    <property type="entry name" value="CHYMOTRYPSIN"/>
</dbReference>
<dbReference type="EMBL" id="AMQM01006669">
    <property type="status" value="NOT_ANNOTATED_CDS"/>
    <property type="molecule type" value="Genomic_DNA"/>
</dbReference>
<reference evidence="9" key="3">
    <citation type="submission" date="2015-06" db="UniProtKB">
        <authorList>
            <consortium name="EnsemblMetazoa"/>
        </authorList>
    </citation>
    <scope>IDENTIFICATION</scope>
</reference>
<dbReference type="PROSITE" id="PS00134">
    <property type="entry name" value="TRYPSIN_HIS"/>
    <property type="match status" value="1"/>
</dbReference>
<dbReference type="PANTHER" id="PTHR24252">
    <property type="entry name" value="ACROSIN-RELATED"/>
    <property type="match status" value="1"/>
</dbReference>
<dbReference type="AlphaFoldDB" id="T1FNH7"/>
<keyword evidence="4" id="KW-0720">Serine protease</keyword>
<feature type="chain" id="PRO_5010980792" description="Peptidase S1 domain-containing protein" evidence="6">
    <location>
        <begin position="18"/>
        <end position="287"/>
    </location>
</feature>
<dbReference type="PANTHER" id="PTHR24252:SF7">
    <property type="entry name" value="HYALIN"/>
    <property type="match status" value="1"/>
</dbReference>
<dbReference type="Pfam" id="PF00089">
    <property type="entry name" value="Trypsin"/>
    <property type="match status" value="1"/>
</dbReference>
<organism evidence="9 10">
    <name type="scientific">Helobdella robusta</name>
    <name type="common">Californian leech</name>
    <dbReference type="NCBI Taxonomy" id="6412"/>
    <lineage>
        <taxon>Eukaryota</taxon>
        <taxon>Metazoa</taxon>
        <taxon>Spiralia</taxon>
        <taxon>Lophotrochozoa</taxon>
        <taxon>Annelida</taxon>
        <taxon>Clitellata</taxon>
        <taxon>Hirudinea</taxon>
        <taxon>Rhynchobdellida</taxon>
        <taxon>Glossiphoniidae</taxon>
        <taxon>Helobdella</taxon>
    </lineage>
</organism>
<dbReference type="GO" id="GO:0006508">
    <property type="term" value="P:proteolysis"/>
    <property type="evidence" value="ECO:0000318"/>
    <property type="project" value="GO_Central"/>
</dbReference>
<feature type="domain" description="Peptidase S1" evidence="7">
    <location>
        <begin position="46"/>
        <end position="287"/>
    </location>
</feature>
<reference evidence="8 10" key="2">
    <citation type="journal article" date="2013" name="Nature">
        <title>Insights into bilaterian evolution from three spiralian genomes.</title>
        <authorList>
            <person name="Simakov O."/>
            <person name="Marletaz F."/>
            <person name="Cho S.J."/>
            <person name="Edsinger-Gonzales E."/>
            <person name="Havlak P."/>
            <person name="Hellsten U."/>
            <person name="Kuo D.H."/>
            <person name="Larsson T."/>
            <person name="Lv J."/>
            <person name="Arendt D."/>
            <person name="Savage R."/>
            <person name="Osoegawa K."/>
            <person name="de Jong P."/>
            <person name="Grimwood J."/>
            <person name="Chapman J.A."/>
            <person name="Shapiro H."/>
            <person name="Aerts A."/>
            <person name="Otillar R.P."/>
            <person name="Terry A.Y."/>
            <person name="Boore J.L."/>
            <person name="Grigoriev I.V."/>
            <person name="Lindberg D.R."/>
            <person name="Seaver E.C."/>
            <person name="Weisblat D.A."/>
            <person name="Putnam N.H."/>
            <person name="Rokhsar D.S."/>
        </authorList>
    </citation>
    <scope>NUCLEOTIDE SEQUENCE</scope>
</reference>
<dbReference type="InterPro" id="IPR018114">
    <property type="entry name" value="TRYPSIN_HIS"/>
</dbReference>
<evidence type="ECO:0000256" key="6">
    <source>
        <dbReference type="SAM" id="SignalP"/>
    </source>
</evidence>
<dbReference type="RefSeq" id="XP_009026101.1">
    <property type="nucleotide sequence ID" value="XM_009027853.1"/>
</dbReference>
<dbReference type="SMART" id="SM00020">
    <property type="entry name" value="Tryp_SPc"/>
    <property type="match status" value="1"/>
</dbReference>
<dbReference type="GO" id="GO:0004252">
    <property type="term" value="F:serine-type endopeptidase activity"/>
    <property type="evidence" value="ECO:0000318"/>
    <property type="project" value="GO_Central"/>
</dbReference>
<evidence type="ECO:0000313" key="9">
    <source>
        <dbReference type="EnsemblMetazoa" id="HelroP185960"/>
    </source>
</evidence>
<dbReference type="SUPFAM" id="SSF50494">
    <property type="entry name" value="Trypsin-like serine proteases"/>
    <property type="match status" value="1"/>
</dbReference>
<dbReference type="FunCoup" id="T1FNH7">
    <property type="interactions" value="120"/>
</dbReference>
<dbReference type="InterPro" id="IPR043504">
    <property type="entry name" value="Peptidase_S1_PA_chymotrypsin"/>
</dbReference>
<dbReference type="PROSITE" id="PS50240">
    <property type="entry name" value="TRYPSIN_DOM"/>
    <property type="match status" value="1"/>
</dbReference>
<keyword evidence="1" id="KW-0645">Protease</keyword>